<dbReference type="InterPro" id="IPR011032">
    <property type="entry name" value="GroES-like_sf"/>
</dbReference>
<dbReference type="Gene3D" id="2.30.38.10">
    <property type="entry name" value="Luciferase, Domain 3"/>
    <property type="match status" value="1"/>
</dbReference>
<feature type="region of interest" description="Disordered" evidence="8">
    <location>
        <begin position="2351"/>
        <end position="2381"/>
    </location>
</feature>
<name>U1GHA3_ENDPU</name>
<feature type="region of interest" description="N-terminal hotdog fold" evidence="7">
    <location>
        <begin position="963"/>
        <end position="1098"/>
    </location>
</feature>
<keyword evidence="5" id="KW-0511">Multifunctional enzyme</keyword>
<dbReference type="Pfam" id="PF07993">
    <property type="entry name" value="NAD_binding_4"/>
    <property type="match status" value="1"/>
</dbReference>
<feature type="compositionally biased region" description="Low complexity" evidence="8">
    <location>
        <begin position="1"/>
        <end position="27"/>
    </location>
</feature>
<dbReference type="SMART" id="SM00825">
    <property type="entry name" value="PKS_KS"/>
    <property type="match status" value="1"/>
</dbReference>
<dbReference type="Pfam" id="PF02801">
    <property type="entry name" value="Ketoacyl-synt_C"/>
    <property type="match status" value="1"/>
</dbReference>
<dbReference type="PANTHER" id="PTHR43775">
    <property type="entry name" value="FATTY ACID SYNTHASE"/>
    <property type="match status" value="1"/>
</dbReference>
<dbReference type="SUPFAM" id="SSF47336">
    <property type="entry name" value="ACP-like"/>
    <property type="match status" value="2"/>
</dbReference>
<dbReference type="InterPro" id="IPR020807">
    <property type="entry name" value="PKS_DH"/>
</dbReference>
<evidence type="ECO:0000256" key="6">
    <source>
        <dbReference type="ARBA" id="ARBA00029443"/>
    </source>
</evidence>
<feature type="domain" description="Carrier" evidence="9">
    <location>
        <begin position="3415"/>
        <end position="3493"/>
    </location>
</feature>
<dbReference type="InterPro" id="IPR042104">
    <property type="entry name" value="PKS_dehydratase_sf"/>
</dbReference>
<dbReference type="SMART" id="SM00829">
    <property type="entry name" value="PKS_ER"/>
    <property type="match status" value="1"/>
</dbReference>
<dbReference type="Gene3D" id="3.30.300.30">
    <property type="match status" value="1"/>
</dbReference>
<evidence type="ECO:0000256" key="8">
    <source>
        <dbReference type="SAM" id="MobiDB-lite"/>
    </source>
</evidence>
<dbReference type="Pfam" id="PF00109">
    <property type="entry name" value="ketoacyl-synt"/>
    <property type="match status" value="1"/>
</dbReference>
<dbReference type="HOGENOM" id="CLU_000022_37_9_1"/>
<evidence type="ECO:0000313" key="13">
    <source>
        <dbReference type="Proteomes" id="UP000019373"/>
    </source>
</evidence>
<evidence type="ECO:0000259" key="9">
    <source>
        <dbReference type="PROSITE" id="PS50075"/>
    </source>
</evidence>
<evidence type="ECO:0000256" key="2">
    <source>
        <dbReference type="ARBA" id="ARBA00022553"/>
    </source>
</evidence>
<dbReference type="PANTHER" id="PTHR43775:SF37">
    <property type="entry name" value="SI:DKEY-61P9.11"/>
    <property type="match status" value="1"/>
</dbReference>
<evidence type="ECO:0000256" key="4">
    <source>
        <dbReference type="ARBA" id="ARBA00022679"/>
    </source>
</evidence>
<dbReference type="Pfam" id="PF00668">
    <property type="entry name" value="Condensation"/>
    <property type="match status" value="1"/>
</dbReference>
<accession>U1GHA3</accession>
<dbReference type="FunFam" id="3.40.50.720:FF:000209">
    <property type="entry name" value="Polyketide synthase Pks12"/>
    <property type="match status" value="1"/>
</dbReference>
<dbReference type="Pfam" id="PF16197">
    <property type="entry name" value="KAsynt_C_assoc"/>
    <property type="match status" value="1"/>
</dbReference>
<dbReference type="NCBIfam" id="TIGR01733">
    <property type="entry name" value="AA-adenyl-dom"/>
    <property type="match status" value="1"/>
</dbReference>
<dbReference type="PROSITE" id="PS52019">
    <property type="entry name" value="PKS_MFAS_DH"/>
    <property type="match status" value="1"/>
</dbReference>
<dbReference type="Pfam" id="PF08240">
    <property type="entry name" value="ADH_N"/>
    <property type="match status" value="1"/>
</dbReference>
<dbReference type="Pfam" id="PF00698">
    <property type="entry name" value="Acyl_transf_1"/>
    <property type="match status" value="1"/>
</dbReference>
<dbReference type="GO" id="GO:1901336">
    <property type="term" value="P:lactone biosynthetic process"/>
    <property type="evidence" value="ECO:0007669"/>
    <property type="project" value="UniProtKB-ARBA"/>
</dbReference>
<dbReference type="InterPro" id="IPR016036">
    <property type="entry name" value="Malonyl_transacylase_ACP-bd"/>
</dbReference>
<keyword evidence="1" id="KW-0596">Phosphopantetheine</keyword>
<dbReference type="Gene3D" id="3.40.50.720">
    <property type="entry name" value="NAD(P)-binding Rossmann-like Domain"/>
    <property type="match status" value="3"/>
</dbReference>
<dbReference type="RefSeq" id="XP_007802712.1">
    <property type="nucleotide sequence ID" value="XM_007804521.1"/>
</dbReference>
<dbReference type="FunFam" id="3.40.47.10:FF:000019">
    <property type="entry name" value="Polyketide synthase type I"/>
    <property type="match status" value="1"/>
</dbReference>
<dbReference type="InterPro" id="IPR045851">
    <property type="entry name" value="AMP-bd_C_sf"/>
</dbReference>
<dbReference type="GO" id="GO:0016491">
    <property type="term" value="F:oxidoreductase activity"/>
    <property type="evidence" value="ECO:0007669"/>
    <property type="project" value="InterPro"/>
</dbReference>
<organism evidence="12 13">
    <name type="scientific">Endocarpon pusillum (strain Z07020 / HMAS-L-300199)</name>
    <name type="common">Lichen-forming fungus</name>
    <dbReference type="NCBI Taxonomy" id="1263415"/>
    <lineage>
        <taxon>Eukaryota</taxon>
        <taxon>Fungi</taxon>
        <taxon>Dikarya</taxon>
        <taxon>Ascomycota</taxon>
        <taxon>Pezizomycotina</taxon>
        <taxon>Eurotiomycetes</taxon>
        <taxon>Chaetothyriomycetidae</taxon>
        <taxon>Verrucariales</taxon>
        <taxon>Verrucariaceae</taxon>
        <taxon>Endocarpon</taxon>
    </lineage>
</organism>
<feature type="domain" description="PKS/mFAS DH" evidence="11">
    <location>
        <begin position="963"/>
        <end position="1276"/>
    </location>
</feature>
<dbReference type="InterPro" id="IPR020845">
    <property type="entry name" value="AMP-binding_CS"/>
</dbReference>
<dbReference type="InterPro" id="IPR020806">
    <property type="entry name" value="PKS_PP-bd"/>
</dbReference>
<keyword evidence="13" id="KW-1185">Reference proteome</keyword>
<evidence type="ECO:0000256" key="3">
    <source>
        <dbReference type="ARBA" id="ARBA00022598"/>
    </source>
</evidence>
<feature type="domain" description="Carrier" evidence="9">
    <location>
        <begin position="2264"/>
        <end position="2341"/>
    </location>
</feature>
<feature type="region of interest" description="Disordered" evidence="8">
    <location>
        <begin position="1"/>
        <end position="41"/>
    </location>
</feature>
<keyword evidence="3" id="KW-0436">Ligase</keyword>
<feature type="domain" description="Ketosynthase family 3 (KS3)" evidence="10">
    <location>
        <begin position="42"/>
        <end position="465"/>
    </location>
</feature>
<dbReference type="PROSITE" id="PS00606">
    <property type="entry name" value="KS3_1"/>
    <property type="match status" value="1"/>
</dbReference>
<dbReference type="Pfam" id="PF23114">
    <property type="entry name" value="NAD-bd_HRPKS_sdrA"/>
    <property type="match status" value="1"/>
</dbReference>
<dbReference type="Gene3D" id="3.30.559.10">
    <property type="entry name" value="Chloramphenicol acetyltransferase-like domain"/>
    <property type="match status" value="1"/>
</dbReference>
<dbReference type="InterPro" id="IPR020841">
    <property type="entry name" value="PKS_Beta-ketoAc_synthase_dom"/>
</dbReference>
<dbReference type="SUPFAM" id="SSF56801">
    <property type="entry name" value="Acetyl-CoA synthetase-like"/>
    <property type="match status" value="1"/>
</dbReference>
<dbReference type="InterPro" id="IPR001242">
    <property type="entry name" value="Condensation_dom"/>
</dbReference>
<dbReference type="SMART" id="SM00822">
    <property type="entry name" value="PKS_KR"/>
    <property type="match status" value="1"/>
</dbReference>
<dbReference type="CDD" id="cd05930">
    <property type="entry name" value="A_NRPS"/>
    <property type="match status" value="1"/>
</dbReference>
<dbReference type="SUPFAM" id="SSF55048">
    <property type="entry name" value="Probable ACP-binding domain of malonyl-CoA ACP transacylase"/>
    <property type="match status" value="1"/>
</dbReference>
<dbReference type="Proteomes" id="UP000019373">
    <property type="component" value="Unassembled WGS sequence"/>
</dbReference>
<dbReference type="CDD" id="cd20483">
    <property type="entry name" value="C_PKS-NRPS"/>
    <property type="match status" value="1"/>
</dbReference>
<dbReference type="Gene3D" id="3.30.559.30">
    <property type="entry name" value="Nonribosomal peptide synthetase, condensation domain"/>
    <property type="match status" value="1"/>
</dbReference>
<dbReference type="Gene3D" id="3.40.50.980">
    <property type="match status" value="2"/>
</dbReference>
<dbReference type="InterPro" id="IPR014031">
    <property type="entry name" value="Ketoacyl_synth_C"/>
</dbReference>
<evidence type="ECO:0008006" key="14">
    <source>
        <dbReference type="Google" id="ProtNLM"/>
    </source>
</evidence>
<dbReference type="Pfam" id="PF00550">
    <property type="entry name" value="PP-binding"/>
    <property type="match status" value="2"/>
</dbReference>
<dbReference type="InterPro" id="IPR018201">
    <property type="entry name" value="Ketoacyl_synth_AS"/>
</dbReference>
<dbReference type="Gene3D" id="3.40.366.10">
    <property type="entry name" value="Malonyl-Coenzyme A Acyl Carrier Protein, domain 2"/>
    <property type="match status" value="1"/>
</dbReference>
<sequence length="3922" mass="433618">MTSISSTTQSTTSSSSTPFESRSHSPSNFPNPLRPSSVAGDDDPAAIVGLACRVPGAQNPSQLWKLIDEQRDVQRKMPEDRFNVDAFYHPEGTNKGTTNAKYGYFLDQDIGLFDAGFFNISGKEAEAMDPQQRLLLEVVYEALEDAGIPLESISGSQTSVFCGCFTNDYNAMTTKDLESYPKYTVTGTGNSILANRISYFYNLHGPSATIDTACSSSLVCFHMGNQSIRNNESDLSIVVGSALHFDPNIFITMTDLGMLSTDGRCRAFDASGRGYVRGEGVCAAILKRKRQAELDGDSIRAIVRGTAANHDGRKQGITLPSSEAQEALIRRAYRIANVDPADTQYFEAHGTGTAAGDPRESRAIGAFFSEKREQALNVGSVKTNIGHLEGASGLAGIIKATLSLENRKIPPNMHFTSPNPNIDFDGWKISVPTKMADWNSPNGLRRASINSFGYGGTNAHVILEGHNQSKYGEESVATLPDMFAGMVYKRPFMVPLSSHSEKAGKLLTHSLANYLEQHPDTSVQDLAYSLSVRRSMHKQRSFAIGRDQETIARELATPQPTAVWTAAYETKPRLGFVMTGQGGQWYAMGRQLIEQSPLFRQTLEICDEVLQRLPDSPNWSIIEELLRSKETSHLAETQFSQPICTALQLAILDLLRQWGIKPSAVVGHSSGEMAAAYAAGILSFENTIVAAYYRGLYMSNGKGSKAGAMMAVGMTETEAMAELKPYDGRIAMAAINSPSTMTLSGDEDAILELKEKLSERKIFARQLQVAQAFHSHHMYPLAPGYQKALNGHPGFAAQGAKLRMFSSVSARVADPRKMDASYWTANMTGTVRFSDALTGIILDDMDEQNIDLLVEIGPHPALKGPSRQVIQSLKLDIPYLASLTRGIPDYEGLLGMAGQLFMHGYPVDLVAVNSDHFIGQGGLISAVHKGSKLKTLPSYSWDHSRYWAETRVIKDHRLRTRRHAILGAPVPGSIGSHPRWRNYLRLSELPWLSEHVIDGKTIFPAAGYISMAIEAKADLVGNVVDIKAITLRDVSVKSALTLTEKDAGTEVILELRPVSISAKSISDSWHEFAIFSFDDSERGIEHCRGLISAELGSPTSVERIKPYASLAELEKNSNRRVLLQNYYQRLDSLGLHYGENFKLLSGAIESGPGFAMAPLTFRQYQISTEPADISILHPTMLDASVHVIFAAIESQLGRPLDEPFIPTFLRSMKVSGSFTSAKAVDEEQKFHVCSHTTLSSPRVAISDLRVHSEGCNELLIDMQGLQLTALGGDTSDIATGRSLFFRTRWQPSFDLLGTSGCLSSINGIAQVMDIYAHQHPDSQILHLTSEISSSKETLRLLGGRQGERRRFKSYTPYPASSGQFDELLDIWPGLIKIEEPKEGSFDLVVVEKNADYDIEAYVKPGGFVISKDMDVSSEALTPLFCNSSFIARQKSQTVAKITEPLTLVLSPVPSNRTKTITSQIEAAHDGVTSKITFAQLAKQSDLHEHIIVLASLDEEVLFTDSSSGAADYNAVQKLLTQPGKNIVWLLEGATMECQKPEHAIIHGLARSARSENDQLRLVMLDVAHTSNDHEVSRRLMQLLNPCVKEDEISERSGTLFIPRVEPDDTLNSKLPNGLYGEPRLERFSQRRALALRIGKVGLLETLVFGEDEKLIDSNLEEDELEIEVKASAINFRDIAASMGIIEDDKLGDECSGIVIRKGAKVDDSAFQVGDRVVAWRPGQGAHCSIVRNPASLCYKLGEMPFGVAAAMPLILTTAYYALMDVARLQRGETVLIHSAAGGVGQMAIQIAHMVGAKVIATVGSQTKRDLLKTKFHLTDDQIFSSRDDSFVGGVMKVTHAKGVDVALNSLAGTLLHATWGCVAPFGRFIEIGKRDIHENSKIQMDPFRVNVTFASVDLITMFERNKPLGARVFQECCKLVHDGVIQPPETITELSYAEVQKGFRLLQMGKHTGKVILVPGKDDIVPVLPFKFRNKKLFHSSKTYLLVGGLGGLGRTLAEWMVRKGARHLAFFSRSGADKADAKSTVDWLKARDVRVSVFRGDISNYADVQACIVACGCELAGIFQAAMVLQDAPLDQMTFQQWETCVRPKVHGTFNLHKATLQSQLDFFVCFSSVSCILGSKAQANYSAANSYLDALMRRRREMGLRGTTMNCGMIVGVGAVAEDAALQKVMERIGYDPVSEQELLYQIEEAVSADYSATSSGQGVDQHQTITGVNLQRQELFWAEKPLFRNLYANHDFNGEAAQGSVHKNLAALICNVTDPQERIDLLMTAFVEKIAAVLAVSSDIIQPKNPLSAYGLDSIVAVEFRKWFSKTVGVDLSLFDVLGSKSINALVTRAAGLIKVDEMKDEKTDNKKVETAKKTSGGKQEHATTQGSSGEIFRTQAPENIPMSTFQSRLWFVHNMTEDKSFLNLPVIFHLRGQPVISALQQALLEMKRRNEVLRTSYFEGDNFAEQKPVSDFDVHLEYQDFSTAKQPRVSLDKHVTQLCKQELDIEEGEVLRLALAKLHDAEYALVLIFHHISIDRGSSKSFLTQLTSIYDCIRNQNNLSSIPSPRIQYSDFSVWHNAQLQSASLESEIKFWKEKFTGASGTSKLLPFAKSDRPAQNDYKRAVQKATLGLKTLNRMKRICSGMKMTPFQFLLTAFRCFIYRYTEEKDLTILMIDGNRPHPDLEDVLGFFVNMIPLRCTNDCDAGFDSLLEDMKNVTLEAMEHSKVPFDTIVNTVDIEKDPSHFPIGQIVVNYQMHGKMPNYPTQDFDVYDITSDDVPTACELNLEAMEDPATGLNLRLEYSTTLYDSEDMSRFLDNFLAFTTSVIKDHRQPISEIGMCGPKEIQHLRSNYWATGFTENTWNSMSVLEKILENAKAHPNAVAIRTSEDNTITYEDLVRRARRIAFALRRRGATPGQYIGLFSRPGIDAISGMLGILLTRCGYLSMDPDFAADRLAFMAADSKAQIILFGPGLEAIATEVAIKTGQSPQTIGVVEAALEDSKLSLLKSASPEDPFYMIYTSGSTGAPKGVVLTQSNTQQMLSTLDHDYKFDAQDRFLHHSSICFDLSVVQIFSALTAGATVCVASAGVRKDPLLLAGFMQRSSVTVTYFTPSQFALLLEFAKESLQKCVDYRVAFFAGERLPVRVAKAFYDLQTPATLYNTWSPSELVVQTTIHKTAYPDDHCFSIPIGFPMANCRHYIMDSYLNPLPAGLVGEICVSGAQVGAGYLNRPEDNAKSFVENPFCEPEDRNRGWTRLFRTGDKGRFRSDGQLEFHGRIAGDKQVKLRGYRVDLGEVEQRLYLESSKEAGNRIVDISVVARAVKNEEIDPSVGSAGETASLTDDRQLIAFIVLQQTLDVRQGQTFVTSLHEKISVHLNDYMLPNGYQFLENLPVTIGGKVDRQNLLKRDLHLVFPSSVSSPQASNEQITQESIDTKVIQSITNIFGEVLKLPRDHQIAPMDNFFVLGGQSILLLRLQSKIKRTFKTSISLTDLFKAPTPAGVYDIVMSKTQTKSKGGDGSKIASRSVNWAEETILPRDRRYMVPYGARALSRADVSEILLTGVDSFIGVHMLETLLSAQDSTTIHLIGTQQKLEHSSLVAYMEKYNLLSATINEETLRSRVRYIPGILAEPHFQLEDAAFKDLGRTIQAIYHLGGQISLLKTYTDLKQANVSAALDIIELAAHGNQLTEIHHLSTWSVPHLQTWFTTNRTASSIITHETDPTHFSPPSSDEFGYFKSRWVSEMLMTQASQRGFKVSIYRASAVTASTFTHVPEPADDFIRRMVLGMVESGCTPEIGRADPQFAVDFIPVDYLVSTLHSLSSSNNPGIHNKDMSIYHLGNPSPLPLSALPGLMSDIRSDGAVGRSVSLDEWLSIMLKSSNEDDQLRWAVLKDYLRMGHVMFALDREGTEDKIQMVGEKVRCPPVDGEYLKAMWKREGERV</sequence>
<dbReference type="GeneID" id="19235553"/>
<dbReference type="InterPro" id="IPR013968">
    <property type="entry name" value="PKS_KR"/>
</dbReference>
<keyword evidence="2" id="KW-0597">Phosphoprotein</keyword>
<dbReference type="SMART" id="SM00823">
    <property type="entry name" value="PKS_PP"/>
    <property type="match status" value="2"/>
</dbReference>
<dbReference type="InterPro" id="IPR014043">
    <property type="entry name" value="Acyl_transferase_dom"/>
</dbReference>
<dbReference type="SUPFAM" id="SSF51735">
    <property type="entry name" value="NAD(P)-binding Rossmann-fold domains"/>
    <property type="match status" value="4"/>
</dbReference>
<dbReference type="GO" id="GO:0016874">
    <property type="term" value="F:ligase activity"/>
    <property type="evidence" value="ECO:0007669"/>
    <property type="project" value="UniProtKB-KW"/>
</dbReference>
<dbReference type="GO" id="GO:0044550">
    <property type="term" value="P:secondary metabolite biosynthetic process"/>
    <property type="evidence" value="ECO:0007669"/>
    <property type="project" value="TreeGrafter"/>
</dbReference>
<dbReference type="InterPro" id="IPR049551">
    <property type="entry name" value="PKS_DH_C"/>
</dbReference>
<evidence type="ECO:0000256" key="5">
    <source>
        <dbReference type="ARBA" id="ARBA00023268"/>
    </source>
</evidence>
<dbReference type="SMART" id="SM00826">
    <property type="entry name" value="PKS_DH"/>
    <property type="match status" value="1"/>
</dbReference>
<dbReference type="InterPro" id="IPR036736">
    <property type="entry name" value="ACP-like_sf"/>
</dbReference>
<dbReference type="InterPro" id="IPR023213">
    <property type="entry name" value="CAT-like_dom_sf"/>
</dbReference>
<feature type="region of interest" description="C-terminal hotdog fold" evidence="7">
    <location>
        <begin position="1118"/>
        <end position="1276"/>
    </location>
</feature>
<dbReference type="InterPro" id="IPR013120">
    <property type="entry name" value="FAR_NAD-bd"/>
</dbReference>
<dbReference type="CDD" id="cd00833">
    <property type="entry name" value="PKS"/>
    <property type="match status" value="1"/>
</dbReference>
<dbReference type="InterPro" id="IPR009081">
    <property type="entry name" value="PP-bd_ACP"/>
</dbReference>
<dbReference type="PROSITE" id="PS00455">
    <property type="entry name" value="AMP_BINDING"/>
    <property type="match status" value="1"/>
</dbReference>
<comment type="similarity">
    <text evidence="6">In the C-terminal section; belongs to the NRP synthetase family.</text>
</comment>
<dbReference type="OrthoDB" id="329835at2759"/>
<dbReference type="SUPFAM" id="SSF52151">
    <property type="entry name" value="FabD/lysophospholipase-like"/>
    <property type="match status" value="1"/>
</dbReference>
<dbReference type="InterPro" id="IPR049900">
    <property type="entry name" value="PKS_mFAS_DH"/>
</dbReference>
<dbReference type="GO" id="GO:0004315">
    <property type="term" value="F:3-oxoacyl-[acyl-carrier-protein] synthase activity"/>
    <property type="evidence" value="ECO:0007669"/>
    <property type="project" value="InterPro"/>
</dbReference>
<dbReference type="SUPFAM" id="SSF50129">
    <property type="entry name" value="GroES-like"/>
    <property type="match status" value="1"/>
</dbReference>
<dbReference type="InterPro" id="IPR016035">
    <property type="entry name" value="Acyl_Trfase/lysoPLipase"/>
</dbReference>
<dbReference type="FunFam" id="3.40.366.10:FF:000002">
    <property type="entry name" value="Probable polyketide synthase 2"/>
    <property type="match status" value="1"/>
</dbReference>
<dbReference type="InterPro" id="IPR056501">
    <property type="entry name" value="NAD-bd_HRPKS_sdrA"/>
</dbReference>
<dbReference type="Pfam" id="PF00501">
    <property type="entry name" value="AMP-binding"/>
    <property type="match status" value="1"/>
</dbReference>
<dbReference type="Gene3D" id="3.10.129.110">
    <property type="entry name" value="Polyketide synthase dehydratase"/>
    <property type="match status" value="1"/>
</dbReference>
<dbReference type="eggNOG" id="KOG1202">
    <property type="taxonomic scope" value="Eukaryota"/>
</dbReference>
<evidence type="ECO:0000259" key="11">
    <source>
        <dbReference type="PROSITE" id="PS52019"/>
    </source>
</evidence>
<dbReference type="InterPro" id="IPR020843">
    <property type="entry name" value="ER"/>
</dbReference>
<dbReference type="GO" id="GO:0004312">
    <property type="term" value="F:fatty acid synthase activity"/>
    <property type="evidence" value="ECO:0007669"/>
    <property type="project" value="TreeGrafter"/>
</dbReference>
<evidence type="ECO:0000256" key="1">
    <source>
        <dbReference type="ARBA" id="ARBA00022450"/>
    </source>
</evidence>
<dbReference type="EMBL" id="KE721204">
    <property type="protein sequence ID" value="ERF71503.1"/>
    <property type="molecule type" value="Genomic_DNA"/>
</dbReference>
<dbReference type="InterPro" id="IPR014030">
    <property type="entry name" value="Ketoacyl_synth_N"/>
</dbReference>
<dbReference type="SMART" id="SM00827">
    <property type="entry name" value="PKS_AT"/>
    <property type="match status" value="1"/>
</dbReference>
<feature type="active site" description="Proton acceptor; for dehydratase activity" evidence="7">
    <location>
        <position position="995"/>
    </location>
</feature>
<dbReference type="CDD" id="cd05195">
    <property type="entry name" value="enoyl_red"/>
    <property type="match status" value="1"/>
</dbReference>
<dbReference type="InterPro" id="IPR010071">
    <property type="entry name" value="AA_adenyl_dom"/>
</dbReference>
<dbReference type="Gene3D" id="3.30.70.3290">
    <property type="match status" value="1"/>
</dbReference>
<feature type="compositionally biased region" description="Basic and acidic residues" evidence="8">
    <location>
        <begin position="2351"/>
        <end position="2360"/>
    </location>
</feature>
<dbReference type="PROSITE" id="PS50075">
    <property type="entry name" value="CARRIER"/>
    <property type="match status" value="2"/>
</dbReference>
<evidence type="ECO:0000259" key="10">
    <source>
        <dbReference type="PROSITE" id="PS52004"/>
    </source>
</evidence>
<dbReference type="SUPFAM" id="SSF53901">
    <property type="entry name" value="Thiolase-like"/>
    <property type="match status" value="1"/>
</dbReference>
<dbReference type="InterPro" id="IPR016039">
    <property type="entry name" value="Thiolase-like"/>
</dbReference>
<dbReference type="InterPro" id="IPR001227">
    <property type="entry name" value="Ac_transferase_dom_sf"/>
</dbReference>
<dbReference type="InterPro" id="IPR050091">
    <property type="entry name" value="PKS_NRPS_Biosynth_Enz"/>
</dbReference>
<dbReference type="Gene3D" id="1.10.1200.10">
    <property type="entry name" value="ACP-like"/>
    <property type="match status" value="2"/>
</dbReference>
<proteinExistence type="inferred from homology"/>
<gene>
    <name evidence="12" type="ORF">EPUS_00492</name>
</gene>
<dbReference type="SUPFAM" id="SSF52777">
    <property type="entry name" value="CoA-dependent acyltransferases"/>
    <property type="match status" value="2"/>
</dbReference>
<evidence type="ECO:0000313" key="12">
    <source>
        <dbReference type="EMBL" id="ERF71503.1"/>
    </source>
</evidence>
<protein>
    <recommendedName>
        <fullName evidence="14">Carrier domain-containing protein</fullName>
    </recommendedName>
</protein>
<dbReference type="Pfam" id="PF14765">
    <property type="entry name" value="PS-DH"/>
    <property type="match status" value="1"/>
</dbReference>
<dbReference type="InterPro" id="IPR032821">
    <property type="entry name" value="PKS_assoc"/>
</dbReference>
<evidence type="ECO:0000256" key="7">
    <source>
        <dbReference type="PROSITE-ProRule" id="PRU01363"/>
    </source>
</evidence>
<dbReference type="InterPro" id="IPR036291">
    <property type="entry name" value="NAD(P)-bd_dom_sf"/>
</dbReference>
<keyword evidence="4" id="KW-0808">Transferase</keyword>
<dbReference type="eggNOG" id="KOG1178">
    <property type="taxonomic scope" value="Eukaryota"/>
</dbReference>
<dbReference type="PROSITE" id="PS52004">
    <property type="entry name" value="KS3_2"/>
    <property type="match status" value="1"/>
</dbReference>
<dbReference type="Gene3D" id="3.90.180.10">
    <property type="entry name" value="Medium-chain alcohol dehydrogenases, catalytic domain"/>
    <property type="match status" value="1"/>
</dbReference>
<dbReference type="Gene3D" id="3.40.47.10">
    <property type="match status" value="1"/>
</dbReference>
<dbReference type="OMA" id="STWSVPH"/>
<dbReference type="InterPro" id="IPR049552">
    <property type="entry name" value="PKS_DH_N"/>
</dbReference>
<feature type="active site" description="Proton donor; for dehydratase activity" evidence="7">
    <location>
        <position position="1182"/>
    </location>
</feature>
<dbReference type="InterPro" id="IPR013154">
    <property type="entry name" value="ADH-like_N"/>
</dbReference>
<dbReference type="Pfam" id="PF08659">
    <property type="entry name" value="KR"/>
    <property type="match status" value="1"/>
</dbReference>
<dbReference type="Pfam" id="PF13602">
    <property type="entry name" value="ADH_zinc_N_2"/>
    <property type="match status" value="1"/>
</dbReference>
<dbReference type="InterPro" id="IPR057326">
    <property type="entry name" value="KR_dom"/>
</dbReference>
<reference evidence="13" key="1">
    <citation type="journal article" date="2014" name="BMC Genomics">
        <title>Genome characteristics reveal the impact of lichenization on lichen-forming fungus Endocarpon pusillum Hedwig (Verrucariales, Ascomycota).</title>
        <authorList>
            <person name="Wang Y.-Y."/>
            <person name="Liu B."/>
            <person name="Zhang X.-Y."/>
            <person name="Zhou Q.-M."/>
            <person name="Zhang T."/>
            <person name="Li H."/>
            <person name="Yu Y.-F."/>
            <person name="Zhang X.-L."/>
            <person name="Hao X.-Y."/>
            <person name="Wang M."/>
            <person name="Wang L."/>
            <person name="Wei J.-C."/>
        </authorList>
    </citation>
    <scope>NUCLEOTIDE SEQUENCE [LARGE SCALE GENOMIC DNA]</scope>
    <source>
        <strain evidence="13">Z07020 / HMAS-L-300199</strain>
    </source>
</reference>
<dbReference type="GO" id="GO:0006633">
    <property type="term" value="P:fatty acid biosynthetic process"/>
    <property type="evidence" value="ECO:0007669"/>
    <property type="project" value="InterPro"/>
</dbReference>
<dbReference type="Pfam" id="PF21089">
    <property type="entry name" value="PKS_DH_N"/>
    <property type="match status" value="1"/>
</dbReference>
<dbReference type="InterPro" id="IPR000873">
    <property type="entry name" value="AMP-dep_synth/lig_dom"/>
</dbReference>
<dbReference type="GO" id="GO:0031177">
    <property type="term" value="F:phosphopantetheine binding"/>
    <property type="evidence" value="ECO:0007669"/>
    <property type="project" value="InterPro"/>
</dbReference>